<sequence>MEFTTATDYDMKTLTAMAKALRKTVRKRKSRRAHIFGWIVVLLGTLLLLPPAGSSFSISGKTLLTLAAVLAILLTFIFEDRLNGYFARKRLLPGTESAVSVFKEDSYHTETRSGQTDWPYDRIVAMAELPDCFILILGENHAQAYDKARLKGGSPEEFARFLEARTGLSIVRIS</sequence>
<organism evidence="3 4">
    <name type="scientific">Enterocloster hominis</name>
    <name type="common">ex Liu et al. 2021</name>
    <dbReference type="NCBI Taxonomy" id="2763663"/>
    <lineage>
        <taxon>Bacteria</taxon>
        <taxon>Bacillati</taxon>
        <taxon>Bacillota</taxon>
        <taxon>Clostridia</taxon>
        <taxon>Lachnospirales</taxon>
        <taxon>Lachnospiraceae</taxon>
        <taxon>Enterocloster</taxon>
    </lineage>
</organism>
<evidence type="ECO:0000313" key="3">
    <source>
        <dbReference type="EMBL" id="MBC8598194.1"/>
    </source>
</evidence>
<evidence type="ECO:0000259" key="2">
    <source>
        <dbReference type="Pfam" id="PF14317"/>
    </source>
</evidence>
<evidence type="ECO:0000256" key="1">
    <source>
        <dbReference type="SAM" id="Phobius"/>
    </source>
</evidence>
<keyword evidence="1" id="KW-0812">Transmembrane</keyword>
<dbReference type="Proteomes" id="UP000647491">
    <property type="component" value="Unassembled WGS sequence"/>
</dbReference>
<feature type="transmembrane region" description="Helical" evidence="1">
    <location>
        <begin position="33"/>
        <end position="52"/>
    </location>
</feature>
<dbReference type="InterPro" id="IPR025588">
    <property type="entry name" value="YcxB-like_C"/>
</dbReference>
<keyword evidence="4" id="KW-1185">Reference proteome</keyword>
<protein>
    <submittedName>
        <fullName evidence="3">YcxB family protein</fullName>
    </submittedName>
</protein>
<feature type="transmembrane region" description="Helical" evidence="1">
    <location>
        <begin position="58"/>
        <end position="78"/>
    </location>
</feature>
<keyword evidence="1" id="KW-0472">Membrane</keyword>
<keyword evidence="1" id="KW-1133">Transmembrane helix</keyword>
<dbReference type="EMBL" id="JACRTJ010000006">
    <property type="protein sequence ID" value="MBC8598194.1"/>
    <property type="molecule type" value="Genomic_DNA"/>
</dbReference>
<comment type="caution">
    <text evidence="3">The sequence shown here is derived from an EMBL/GenBank/DDBJ whole genome shotgun (WGS) entry which is preliminary data.</text>
</comment>
<accession>A0ABR7NQK2</accession>
<dbReference type="RefSeq" id="WP_262426908.1">
    <property type="nucleotide sequence ID" value="NZ_JACRTJ010000006.1"/>
</dbReference>
<reference evidence="3 4" key="1">
    <citation type="submission" date="2020-08" db="EMBL/GenBank/DDBJ databases">
        <title>Genome public.</title>
        <authorList>
            <person name="Liu C."/>
            <person name="Sun Q."/>
        </authorList>
    </citation>
    <scope>NUCLEOTIDE SEQUENCE [LARGE SCALE GENOMIC DNA]</scope>
    <source>
        <strain evidence="3 4">BX10</strain>
    </source>
</reference>
<evidence type="ECO:0000313" key="4">
    <source>
        <dbReference type="Proteomes" id="UP000647491"/>
    </source>
</evidence>
<feature type="domain" description="YcxB-like C-terminal" evidence="2">
    <location>
        <begin position="102"/>
        <end position="162"/>
    </location>
</feature>
<name>A0ABR7NQK2_9FIRM</name>
<proteinExistence type="predicted"/>
<dbReference type="Pfam" id="PF14317">
    <property type="entry name" value="YcxB"/>
    <property type="match status" value="1"/>
</dbReference>
<gene>
    <name evidence="3" type="ORF">H8708_02965</name>
</gene>